<dbReference type="Pfam" id="PF12802">
    <property type="entry name" value="MarR_2"/>
    <property type="match status" value="1"/>
</dbReference>
<reference evidence="2 3" key="1">
    <citation type="submission" date="2019-07" db="EMBL/GenBank/DDBJ databases">
        <title>Genomic Encyclopedia of Archaeal and Bacterial Type Strains, Phase II (KMG-II): from individual species to whole genera.</title>
        <authorList>
            <person name="Goeker M."/>
        </authorList>
    </citation>
    <scope>NUCLEOTIDE SEQUENCE [LARGE SCALE GENOMIC DNA]</scope>
    <source>
        <strain evidence="2 3">DSM 46842</strain>
    </source>
</reference>
<name>A0A5S5D171_9ACTN</name>
<dbReference type="GO" id="GO:0003700">
    <property type="term" value="F:DNA-binding transcription factor activity"/>
    <property type="evidence" value="ECO:0007669"/>
    <property type="project" value="InterPro"/>
</dbReference>
<keyword evidence="3" id="KW-1185">Reference proteome</keyword>
<gene>
    <name evidence="2" type="ORF">BD833_103251</name>
</gene>
<dbReference type="RefSeq" id="WP_166532299.1">
    <property type="nucleotide sequence ID" value="NZ_VNHW01000003.1"/>
</dbReference>
<accession>A0A5S5D171</accession>
<organism evidence="2 3">
    <name type="scientific">Blastococcus xanthinilyticus</name>
    <dbReference type="NCBI Taxonomy" id="1564164"/>
    <lineage>
        <taxon>Bacteria</taxon>
        <taxon>Bacillati</taxon>
        <taxon>Actinomycetota</taxon>
        <taxon>Actinomycetes</taxon>
        <taxon>Geodermatophilales</taxon>
        <taxon>Geodermatophilaceae</taxon>
        <taxon>Blastococcus</taxon>
    </lineage>
</organism>
<dbReference type="SMART" id="SM00347">
    <property type="entry name" value="HTH_MARR"/>
    <property type="match status" value="1"/>
</dbReference>
<sequence>MTSPDVPSPPATSPAVLLVALGRQLDGWINGSLEEVGLSLRLLGALGHLAREPGLSYTELARRARVTTQSMHATVAALIEAGAVAPAGPGRGRRALLDLTPRGRRLLATGQAVIAGIDAELRGLGSLPADRDLFGLLGAVTGRTGGPSEAGRADEGSA</sequence>
<feature type="domain" description="HTH marR-type" evidence="1">
    <location>
        <begin position="31"/>
        <end position="129"/>
    </location>
</feature>
<dbReference type="GO" id="GO:0003677">
    <property type="term" value="F:DNA binding"/>
    <property type="evidence" value="ECO:0007669"/>
    <property type="project" value="UniProtKB-KW"/>
</dbReference>
<dbReference type="EMBL" id="VNHW01000003">
    <property type="protein sequence ID" value="TYP89094.1"/>
    <property type="molecule type" value="Genomic_DNA"/>
</dbReference>
<evidence type="ECO:0000313" key="3">
    <source>
        <dbReference type="Proteomes" id="UP000322499"/>
    </source>
</evidence>
<dbReference type="InterPro" id="IPR036390">
    <property type="entry name" value="WH_DNA-bd_sf"/>
</dbReference>
<evidence type="ECO:0000313" key="2">
    <source>
        <dbReference type="EMBL" id="TYP89094.1"/>
    </source>
</evidence>
<dbReference type="InterPro" id="IPR000835">
    <property type="entry name" value="HTH_MarR-typ"/>
</dbReference>
<dbReference type="SUPFAM" id="SSF46785">
    <property type="entry name" value="Winged helix' DNA-binding domain"/>
    <property type="match status" value="1"/>
</dbReference>
<dbReference type="Proteomes" id="UP000322499">
    <property type="component" value="Unassembled WGS sequence"/>
</dbReference>
<proteinExistence type="predicted"/>
<keyword evidence="2" id="KW-0238">DNA-binding</keyword>
<protein>
    <submittedName>
        <fullName evidence="2">DNA-binding MarR family transcriptional regulator</fullName>
    </submittedName>
</protein>
<comment type="caution">
    <text evidence="2">The sequence shown here is derived from an EMBL/GenBank/DDBJ whole genome shotgun (WGS) entry which is preliminary data.</text>
</comment>
<dbReference type="AlphaFoldDB" id="A0A5S5D171"/>
<evidence type="ECO:0000259" key="1">
    <source>
        <dbReference type="SMART" id="SM00347"/>
    </source>
</evidence>
<dbReference type="InterPro" id="IPR036388">
    <property type="entry name" value="WH-like_DNA-bd_sf"/>
</dbReference>
<dbReference type="Gene3D" id="1.10.10.10">
    <property type="entry name" value="Winged helix-like DNA-binding domain superfamily/Winged helix DNA-binding domain"/>
    <property type="match status" value="1"/>
</dbReference>